<proteinExistence type="predicted"/>
<feature type="transmembrane region" description="Helical" evidence="6">
    <location>
        <begin position="21"/>
        <end position="42"/>
    </location>
</feature>
<keyword evidence="4 6" id="KW-0472">Membrane</keyword>
<dbReference type="EMBL" id="BKCF01000006">
    <property type="protein sequence ID" value="GEQ87224.1"/>
    <property type="molecule type" value="Genomic_DNA"/>
</dbReference>
<dbReference type="PANTHER" id="PTHR36985:SF1">
    <property type="entry name" value="TRANSLOCATION AND ASSEMBLY MODULE SUBUNIT TAMB"/>
    <property type="match status" value="1"/>
</dbReference>
<evidence type="ECO:0000256" key="6">
    <source>
        <dbReference type="SAM" id="Phobius"/>
    </source>
</evidence>
<keyword evidence="2 6" id="KW-0812">Transmembrane</keyword>
<gene>
    <name evidence="8" type="ORF">ULMS_27320</name>
</gene>
<organism evidence="8 9">
    <name type="scientific">Patiriisocius marinistellae</name>
    <dbReference type="NCBI Taxonomy" id="2494560"/>
    <lineage>
        <taxon>Bacteria</taxon>
        <taxon>Pseudomonadati</taxon>
        <taxon>Bacteroidota</taxon>
        <taxon>Flavobacteriia</taxon>
        <taxon>Flavobacteriales</taxon>
        <taxon>Flavobacteriaceae</taxon>
        <taxon>Patiriisocius</taxon>
    </lineage>
</organism>
<dbReference type="InterPro" id="IPR007452">
    <property type="entry name" value="TamB_C"/>
</dbReference>
<dbReference type="GO" id="GO:0009306">
    <property type="term" value="P:protein secretion"/>
    <property type="evidence" value="ECO:0007669"/>
    <property type="project" value="InterPro"/>
</dbReference>
<dbReference type="PANTHER" id="PTHR36985">
    <property type="entry name" value="TRANSLOCATION AND ASSEMBLY MODULE SUBUNIT TAMB"/>
    <property type="match status" value="1"/>
</dbReference>
<comment type="subcellular location">
    <subcellularLocation>
        <location evidence="1">Membrane</location>
        <topology evidence="1">Single-pass membrane protein</topology>
    </subcellularLocation>
</comment>
<name>A0A5J4G0Z2_9FLAO</name>
<reference evidence="8 9" key="1">
    <citation type="submission" date="2019-08" db="EMBL/GenBank/DDBJ databases">
        <title>Ulvibacter marinistellae sp. nov., isolated from a starfish, Patiria pectinifera.</title>
        <authorList>
            <person name="Kawano K."/>
            <person name="Ushijima N."/>
            <person name="Kihara M."/>
            <person name="Itoh H."/>
        </authorList>
    </citation>
    <scope>NUCLEOTIDE SEQUENCE [LARGE SCALE GENOMIC DNA]</scope>
    <source>
        <strain evidence="8 9">KK4</strain>
    </source>
</reference>
<evidence type="ECO:0000256" key="5">
    <source>
        <dbReference type="SAM" id="MobiDB-lite"/>
    </source>
</evidence>
<sequence>MSLEKEKKEESPKRKKKYRALRIFAKIMLGILIFLLLLVLFIRSEWGQNIIVNKAVNYVSDKTQTKVAIDKLYITFDGDILLKGLYLEDKKGDTLVYSKSLEADIPLLPIIQGNGIGVESLDLEGLRANVIRKDTIEGYNFQFLIDAFVTADQTPAAPQEESQPLNIILGNFNLKTINVVFNDAVLGIDSHFVFDELQLEMEETNLESMTFKANDIALKNAQIKFHQFPIPLDPNADPAPMPILAVDNLLLENTYVDYQSLGDRIAATFDVTKMEMSMPLANLVDTNIDIASFNLYDSKISIHTETETNAITEKTEEVVEEVAQDIKAFEWPEIVFNIDKFNLERNNIQYYVGNTKAEKGVFNPNAIVLESFILKGNDIFIKNKEAGLTITETNFNEFSGFNIKEFGVAVNVTDTQLSIKDLAARVNNNSISGRVSMQYPSLSQLISAPDASKIDVNISNFKLDLKEVFKFQPDLKQNQYFKTLSTKMLFGNVTASGYLSNISIPSANVKWGNNTKISANGTIKNATDTEKMEFKFPKIKANTSKNDILQFVDEAALGVSLPDDVALIAEIDGTASNMYADATLTTTQGVATVKGTYKNEERIAFDAIVGIDNYAMGQLLQNEQLGNLSLNITAKGKGNSINDLDAVIDATVSSFAFNDYEIKDLKLNGIFKEGTGAITSNYKDENINADIEALVVLDSIATEADLKLNLIGADLQALGLMQRDVRTGLILTANFKGNTERFDASAFLENGRVVYDNKTYLVGDLTAKASVRKDSTAFSIKNRMVDFELESNTDPQSFATALQTHVASYFYRDAVRQDTLKNPVKLKARGTISEAPLLKEVFLVNIQELDTINIAVDFDETLRELKANVTAPLINYGGNKIDSLAFSMDTDKDKFIFDLGFKNIQAGPIDIQRTLISGNQINNELDLDFIAFQNDSTLIKIKSQITGDRDRLRFHVNPDSLIIQKKKWDTPQNNEIVFSKISDVYSLDFNDFNFSRNTQSVSFKDDLPSISKEHIAVNFQNFKLSEFLNYLNPDEKFAKGKLSGDFILEEPFGATGIIADLTIEQLNLLDVELGTMTVDAKSLGGASYDFNAAIKGGEVDLDLTGDYKANDESPLLNLDLALNSVNMNAFEGFSFGEITNTSGTMRGNFNVNGTLAAPKYDGEVIFDNAALTIKKLNAPFKFVNESITINNEGLQMDSFTVRDENDNTFIVSGQVGTESFLNPTFDLQVEADNFQLINATKEDNDLVYGQATVSADLTVKGDLQIPKVDVTASINENTNVTYILPSTAVNIESREGVVIFVNRENPDAILTRTQEETATLAGFDIKAKINVGKNAKLNIIIDENTGDNFQVYGDGDFDFRINPNGNMTLSGIYTAAGGHYEMNLYNLVNRKFKLVSGSKVTWVGDPFDAKLDVRALYDVEASASPLMASVTSGSDPSVQQRFRQVLPFQVFLNIDGELTAPVIDFNLDMEEDEQGAIGGQVYGRVQQLNSQEAELNKQIFSLLVLNRFYPEPGSDGSRGGVASIARDNINDALADQLNVFSDKLLGDTGVELDFGLDSYTDYQGDSPQERTQLDIAAQKKLFDDRLIVRVGSAVDLQGSSSTSEATPLVGNVSLEYLLTENGRYRLKGFRRNEFENVIDGQTIVSGLALIFTQEFNQFSELWDAMLRSQAEREEQKKQKEKEKETKEKIKKESGDRIKETPAPENNETIKQ</sequence>
<evidence type="ECO:0000256" key="1">
    <source>
        <dbReference type="ARBA" id="ARBA00004167"/>
    </source>
</evidence>
<keyword evidence="9" id="KW-1185">Reference proteome</keyword>
<evidence type="ECO:0000313" key="8">
    <source>
        <dbReference type="EMBL" id="GEQ87224.1"/>
    </source>
</evidence>
<dbReference type="RefSeq" id="WP_235906143.1">
    <property type="nucleotide sequence ID" value="NZ_BKCF01000006.1"/>
</dbReference>
<feature type="region of interest" description="Disordered" evidence="5">
    <location>
        <begin position="1669"/>
        <end position="1711"/>
    </location>
</feature>
<evidence type="ECO:0000313" key="9">
    <source>
        <dbReference type="Proteomes" id="UP000326994"/>
    </source>
</evidence>
<keyword evidence="3 6" id="KW-1133">Transmembrane helix</keyword>
<dbReference type="Pfam" id="PF04357">
    <property type="entry name" value="TamB"/>
    <property type="match status" value="1"/>
</dbReference>
<evidence type="ECO:0000259" key="7">
    <source>
        <dbReference type="Pfam" id="PF04357"/>
    </source>
</evidence>
<dbReference type="GO" id="GO:0005886">
    <property type="term" value="C:plasma membrane"/>
    <property type="evidence" value="ECO:0007669"/>
    <property type="project" value="InterPro"/>
</dbReference>
<evidence type="ECO:0000256" key="3">
    <source>
        <dbReference type="ARBA" id="ARBA00022989"/>
    </source>
</evidence>
<accession>A0A5J4G0Z2</accession>
<protein>
    <recommendedName>
        <fullName evidence="7">Translocation and assembly module TamB C-terminal domain-containing protein</fullName>
    </recommendedName>
</protein>
<feature type="domain" description="Translocation and assembly module TamB C-terminal" evidence="7">
    <location>
        <begin position="1198"/>
        <end position="1655"/>
    </location>
</feature>
<comment type="caution">
    <text evidence="8">The sequence shown here is derived from an EMBL/GenBank/DDBJ whole genome shotgun (WGS) entry which is preliminary data.</text>
</comment>
<evidence type="ECO:0000256" key="4">
    <source>
        <dbReference type="ARBA" id="ARBA00023136"/>
    </source>
</evidence>
<dbReference type="Proteomes" id="UP000326994">
    <property type="component" value="Unassembled WGS sequence"/>
</dbReference>
<evidence type="ECO:0000256" key="2">
    <source>
        <dbReference type="ARBA" id="ARBA00022692"/>
    </source>
</evidence>